<proteinExistence type="predicted"/>
<evidence type="ECO:0000256" key="1">
    <source>
        <dbReference type="SAM" id="MobiDB-lite"/>
    </source>
</evidence>
<reference evidence="2" key="1">
    <citation type="submission" date="2023-11" db="EMBL/GenBank/DDBJ databases">
        <title>Genome assemblies of two species of porcelain crab, Petrolisthes cinctipes and Petrolisthes manimaculis (Anomura: Porcellanidae).</title>
        <authorList>
            <person name="Angst P."/>
        </authorList>
    </citation>
    <scope>NUCLEOTIDE SEQUENCE</scope>
    <source>
        <strain evidence="2">PB745_02</strain>
        <tissue evidence="2">Gill</tissue>
    </source>
</reference>
<name>A0AAE1NUK7_9EUCA</name>
<organism evidence="2 3">
    <name type="scientific">Petrolisthes manimaculis</name>
    <dbReference type="NCBI Taxonomy" id="1843537"/>
    <lineage>
        <taxon>Eukaryota</taxon>
        <taxon>Metazoa</taxon>
        <taxon>Ecdysozoa</taxon>
        <taxon>Arthropoda</taxon>
        <taxon>Crustacea</taxon>
        <taxon>Multicrustacea</taxon>
        <taxon>Malacostraca</taxon>
        <taxon>Eumalacostraca</taxon>
        <taxon>Eucarida</taxon>
        <taxon>Decapoda</taxon>
        <taxon>Pleocyemata</taxon>
        <taxon>Anomura</taxon>
        <taxon>Galatheoidea</taxon>
        <taxon>Porcellanidae</taxon>
        <taxon>Petrolisthes</taxon>
    </lineage>
</organism>
<comment type="caution">
    <text evidence="2">The sequence shown here is derived from an EMBL/GenBank/DDBJ whole genome shotgun (WGS) entry which is preliminary data.</text>
</comment>
<feature type="compositionally biased region" description="Basic residues" evidence="1">
    <location>
        <begin position="70"/>
        <end position="83"/>
    </location>
</feature>
<evidence type="ECO:0000313" key="2">
    <source>
        <dbReference type="EMBL" id="KAK4295447.1"/>
    </source>
</evidence>
<protein>
    <submittedName>
        <fullName evidence="2">Uncharacterized protein</fullName>
    </submittedName>
</protein>
<gene>
    <name evidence="2" type="ORF">Pmani_031991</name>
</gene>
<dbReference type="EMBL" id="JAWZYT010004074">
    <property type="protein sequence ID" value="KAK4295447.1"/>
    <property type="molecule type" value="Genomic_DNA"/>
</dbReference>
<dbReference type="Proteomes" id="UP001292094">
    <property type="component" value="Unassembled WGS sequence"/>
</dbReference>
<feature type="compositionally biased region" description="Basic and acidic residues" evidence="1">
    <location>
        <begin position="49"/>
        <end position="64"/>
    </location>
</feature>
<sequence>MERYEIGKGMKEGLGFKRVMKEGKKGSGRELKERLRMKDGGSGPSKLTSWREKNPTEIEREFPEPWHAVRVNKSHKTPKRSDL</sequence>
<feature type="region of interest" description="Disordered" evidence="1">
    <location>
        <begin position="36"/>
        <end position="83"/>
    </location>
</feature>
<accession>A0AAE1NUK7</accession>
<evidence type="ECO:0000313" key="3">
    <source>
        <dbReference type="Proteomes" id="UP001292094"/>
    </source>
</evidence>
<dbReference type="AlphaFoldDB" id="A0AAE1NUK7"/>
<keyword evidence="3" id="KW-1185">Reference proteome</keyword>